<evidence type="ECO:0000313" key="2">
    <source>
        <dbReference type="EMBL" id="JAS79361.1"/>
    </source>
</evidence>
<reference evidence="2" key="1">
    <citation type="submission" date="2015-11" db="EMBL/GenBank/DDBJ databases">
        <title>De novo transcriptome assembly of four potential Pierce s Disease insect vectors from Arizona vineyards.</title>
        <authorList>
            <person name="Tassone E.E."/>
        </authorList>
    </citation>
    <scope>NUCLEOTIDE SEQUENCE</scope>
</reference>
<organism evidence="2">
    <name type="scientific">Homalodisca liturata</name>
    <dbReference type="NCBI Taxonomy" id="320908"/>
    <lineage>
        <taxon>Eukaryota</taxon>
        <taxon>Metazoa</taxon>
        <taxon>Ecdysozoa</taxon>
        <taxon>Arthropoda</taxon>
        <taxon>Hexapoda</taxon>
        <taxon>Insecta</taxon>
        <taxon>Pterygota</taxon>
        <taxon>Neoptera</taxon>
        <taxon>Paraneoptera</taxon>
        <taxon>Hemiptera</taxon>
        <taxon>Auchenorrhyncha</taxon>
        <taxon>Membracoidea</taxon>
        <taxon>Cicadellidae</taxon>
        <taxon>Cicadellinae</taxon>
        <taxon>Proconiini</taxon>
        <taxon>Homalodisca</taxon>
    </lineage>
</organism>
<accession>A0A1B6HXF3</accession>
<proteinExistence type="predicted"/>
<evidence type="ECO:0000256" key="1">
    <source>
        <dbReference type="SAM" id="MobiDB-lite"/>
    </source>
</evidence>
<feature type="compositionally biased region" description="Polar residues" evidence="1">
    <location>
        <begin position="110"/>
        <end position="129"/>
    </location>
</feature>
<sequence>MLEHLIEELEKILYETSKLKDDLNNSCERGWSLLCPSGSQINGFKIHKELPPSDKDESSDASNISPTLEGVFDKVTELITYGKELRNSAKLENKKSSSNVSLHVKGDLRNQPQLNKSKINFTKSESNSIPVAPTGGHKVNRCNFKSKKVADPKHSSDTLRSDKTLNDLPLFSSEIRNSVSISHTEDQECPNNVTKSYLLKDNQMLTKDSNDGSALTPKYSHSCSVTLSDLVKTLKMPEDMHHLLKCYFQYQNYKLKLHVNKEDHNSLDFSKRINNLAKLKLGIDLRTNVKERDRHMKYLDVADEVCRSGKAKTVLDRSSIIWYQSKEQLCSYEVKCQQLLELQLQRRLMAVLETCLK</sequence>
<protein>
    <submittedName>
        <fullName evidence="2">Uncharacterized protein</fullName>
    </submittedName>
</protein>
<feature type="region of interest" description="Disordered" evidence="1">
    <location>
        <begin position="45"/>
        <end position="65"/>
    </location>
</feature>
<feature type="region of interest" description="Disordered" evidence="1">
    <location>
        <begin position="90"/>
        <end position="162"/>
    </location>
</feature>
<gene>
    <name evidence="2" type="ORF">g.31893</name>
</gene>
<feature type="compositionally biased region" description="Basic residues" evidence="1">
    <location>
        <begin position="138"/>
        <end position="147"/>
    </location>
</feature>
<dbReference type="AlphaFoldDB" id="A0A1B6HXF3"/>
<dbReference type="EMBL" id="GECU01028345">
    <property type="protein sequence ID" value="JAS79361.1"/>
    <property type="molecule type" value="Transcribed_RNA"/>
</dbReference>
<name>A0A1B6HXF3_9HEMI</name>
<feature type="compositionally biased region" description="Basic and acidic residues" evidence="1">
    <location>
        <begin position="46"/>
        <end position="58"/>
    </location>
</feature>
<feature type="compositionally biased region" description="Basic and acidic residues" evidence="1">
    <location>
        <begin position="148"/>
        <end position="162"/>
    </location>
</feature>